<reference evidence="2" key="1">
    <citation type="submission" date="2019-10" db="EMBL/GenBank/DDBJ databases">
        <authorList>
            <consortium name="DOE Joint Genome Institute"/>
            <person name="Kuo A."/>
            <person name="Miyauchi S."/>
            <person name="Kiss E."/>
            <person name="Drula E."/>
            <person name="Kohler A."/>
            <person name="Sanchez-Garcia M."/>
            <person name="Andreopoulos B."/>
            <person name="Barry K.W."/>
            <person name="Bonito G."/>
            <person name="Buee M."/>
            <person name="Carver A."/>
            <person name="Chen C."/>
            <person name="Cichocki N."/>
            <person name="Clum A."/>
            <person name="Culley D."/>
            <person name="Crous P.W."/>
            <person name="Fauchery L."/>
            <person name="Girlanda M."/>
            <person name="Hayes R."/>
            <person name="Keri Z."/>
            <person name="LaButti K."/>
            <person name="Lipzen A."/>
            <person name="Lombard V."/>
            <person name="Magnuson J."/>
            <person name="Maillard F."/>
            <person name="Morin E."/>
            <person name="Murat C."/>
            <person name="Nolan M."/>
            <person name="Ohm R."/>
            <person name="Pangilinan J."/>
            <person name="Pereira M."/>
            <person name="Perotto S."/>
            <person name="Peter M."/>
            <person name="Riley R."/>
            <person name="Sitrit Y."/>
            <person name="Stielow B."/>
            <person name="Szollosi G."/>
            <person name="Zifcakova L."/>
            <person name="Stursova M."/>
            <person name="Spatafora J.W."/>
            <person name="Tedersoo L."/>
            <person name="Vaario L.-M."/>
            <person name="Yamada A."/>
            <person name="Yan M."/>
            <person name="Wang P."/>
            <person name="Xu J."/>
            <person name="Bruns T."/>
            <person name="Baldrian P."/>
            <person name="Vilgalys R."/>
            <person name="Henrissat B."/>
            <person name="Grigoriev I.V."/>
            <person name="Hibbett D."/>
            <person name="Nagy L.G."/>
            <person name="Martin F.M."/>
        </authorList>
    </citation>
    <scope>NUCLEOTIDE SEQUENCE</scope>
    <source>
        <strain evidence="2">BED1</strain>
    </source>
</reference>
<proteinExistence type="predicted"/>
<feature type="non-terminal residue" evidence="2">
    <location>
        <position position="101"/>
    </location>
</feature>
<dbReference type="Pfam" id="PF13245">
    <property type="entry name" value="AAA_19"/>
    <property type="match status" value="1"/>
</dbReference>
<evidence type="ECO:0000313" key="2">
    <source>
        <dbReference type="EMBL" id="KAF8447510.1"/>
    </source>
</evidence>
<dbReference type="EMBL" id="WHUW01000135">
    <property type="protein sequence ID" value="KAF8421887.1"/>
    <property type="molecule type" value="Genomic_DNA"/>
</dbReference>
<protein>
    <recommendedName>
        <fullName evidence="4">ATP-dependent DNA helicase</fullName>
    </recommendedName>
</protein>
<dbReference type="SUPFAM" id="SSF52540">
    <property type="entry name" value="P-loop containing nucleoside triphosphate hydrolases"/>
    <property type="match status" value="1"/>
</dbReference>
<dbReference type="Proteomes" id="UP001194468">
    <property type="component" value="Unassembled WGS sequence"/>
</dbReference>
<evidence type="ECO:0008006" key="4">
    <source>
        <dbReference type="Google" id="ProtNLM"/>
    </source>
</evidence>
<dbReference type="Gene3D" id="3.40.50.300">
    <property type="entry name" value="P-loop containing nucleotide triphosphate hydrolases"/>
    <property type="match status" value="1"/>
</dbReference>
<dbReference type="EMBL" id="WHUW01000004">
    <property type="protein sequence ID" value="KAF8447510.1"/>
    <property type="molecule type" value="Genomic_DNA"/>
</dbReference>
<dbReference type="AlphaFoldDB" id="A0AAD4C305"/>
<reference evidence="2" key="2">
    <citation type="journal article" date="2020" name="Nat. Commun.">
        <title>Large-scale genome sequencing of mycorrhizal fungi provides insights into the early evolution of symbiotic traits.</title>
        <authorList>
            <person name="Miyauchi S."/>
            <person name="Kiss E."/>
            <person name="Kuo A."/>
            <person name="Drula E."/>
            <person name="Kohler A."/>
            <person name="Sanchez-Garcia M."/>
            <person name="Morin E."/>
            <person name="Andreopoulos B."/>
            <person name="Barry K.W."/>
            <person name="Bonito G."/>
            <person name="Buee M."/>
            <person name="Carver A."/>
            <person name="Chen C."/>
            <person name="Cichocki N."/>
            <person name="Clum A."/>
            <person name="Culley D."/>
            <person name="Crous P.W."/>
            <person name="Fauchery L."/>
            <person name="Girlanda M."/>
            <person name="Hayes R.D."/>
            <person name="Keri Z."/>
            <person name="LaButti K."/>
            <person name="Lipzen A."/>
            <person name="Lombard V."/>
            <person name="Magnuson J."/>
            <person name="Maillard F."/>
            <person name="Murat C."/>
            <person name="Nolan M."/>
            <person name="Ohm R.A."/>
            <person name="Pangilinan J."/>
            <person name="Pereira M.F."/>
            <person name="Perotto S."/>
            <person name="Peter M."/>
            <person name="Pfister S."/>
            <person name="Riley R."/>
            <person name="Sitrit Y."/>
            <person name="Stielow J.B."/>
            <person name="Szollosi G."/>
            <person name="Zifcakova L."/>
            <person name="Stursova M."/>
            <person name="Spatafora J.W."/>
            <person name="Tedersoo L."/>
            <person name="Vaario L.M."/>
            <person name="Yamada A."/>
            <person name="Yan M."/>
            <person name="Wang P."/>
            <person name="Xu J."/>
            <person name="Bruns T."/>
            <person name="Baldrian P."/>
            <person name="Vilgalys R."/>
            <person name="Dunand C."/>
            <person name="Henrissat B."/>
            <person name="Grigoriev I.V."/>
            <person name="Hibbett D."/>
            <person name="Nagy L.G."/>
            <person name="Martin F.M."/>
        </authorList>
    </citation>
    <scope>NUCLEOTIDE SEQUENCE</scope>
    <source>
        <strain evidence="2">BED1</strain>
    </source>
</reference>
<keyword evidence="3" id="KW-1185">Reference proteome</keyword>
<organism evidence="2 3">
    <name type="scientific">Boletus edulis BED1</name>
    <dbReference type="NCBI Taxonomy" id="1328754"/>
    <lineage>
        <taxon>Eukaryota</taxon>
        <taxon>Fungi</taxon>
        <taxon>Dikarya</taxon>
        <taxon>Basidiomycota</taxon>
        <taxon>Agaricomycotina</taxon>
        <taxon>Agaricomycetes</taxon>
        <taxon>Agaricomycetidae</taxon>
        <taxon>Boletales</taxon>
        <taxon>Boletineae</taxon>
        <taxon>Boletaceae</taxon>
        <taxon>Boletoideae</taxon>
        <taxon>Boletus</taxon>
    </lineage>
</organism>
<name>A0AAD4C305_BOLED</name>
<evidence type="ECO:0000313" key="3">
    <source>
        <dbReference type="Proteomes" id="UP001194468"/>
    </source>
</evidence>
<gene>
    <name evidence="2" type="ORF">L210DRAFT_3389799</name>
    <name evidence="1" type="ORF">L210DRAFT_3423917</name>
</gene>
<evidence type="ECO:0000313" key="1">
    <source>
        <dbReference type="EMBL" id="KAF8421887.1"/>
    </source>
</evidence>
<accession>A0AAD4C305</accession>
<sequence>MSNEELSQAIDAIHNEFNLNDNEEQSRAFRIIAEHFTSSSLDQMMCLITGIAGSGKSHIIKAIVALFRRCGCPNNLLLSAPTGCAAILIEGYTIHALTFLP</sequence>
<comment type="caution">
    <text evidence="2">The sequence shown here is derived from an EMBL/GenBank/DDBJ whole genome shotgun (WGS) entry which is preliminary data.</text>
</comment>
<dbReference type="InterPro" id="IPR027417">
    <property type="entry name" value="P-loop_NTPase"/>
</dbReference>